<dbReference type="OrthoDB" id="267914at2"/>
<gene>
    <name evidence="3" type="primary">prmC_1</name>
    <name evidence="3" type="ORF">Csp1_00560</name>
</gene>
<dbReference type="GO" id="GO:0003676">
    <property type="term" value="F:nucleic acid binding"/>
    <property type="evidence" value="ECO:0007669"/>
    <property type="project" value="InterPro"/>
</dbReference>
<dbReference type="Proteomes" id="UP000247696">
    <property type="component" value="Chromosome"/>
</dbReference>
<dbReference type="AlphaFoldDB" id="A0A2Z3YTU0"/>
<dbReference type="InterPro" id="IPR050320">
    <property type="entry name" value="N5-glutamine_MTase"/>
</dbReference>
<name>A0A2Z3YTU0_9CORY</name>
<dbReference type="PROSITE" id="PS00092">
    <property type="entry name" value="N6_MTASE"/>
    <property type="match status" value="1"/>
</dbReference>
<feature type="region of interest" description="Disordered" evidence="1">
    <location>
        <begin position="51"/>
        <end position="70"/>
    </location>
</feature>
<dbReference type="PANTHER" id="PTHR18895:SF74">
    <property type="entry name" value="MTRF1L RELEASE FACTOR GLUTAMINE METHYLTRANSFERASE"/>
    <property type="match status" value="1"/>
</dbReference>
<dbReference type="Pfam" id="PF05175">
    <property type="entry name" value="MTS"/>
    <property type="match status" value="1"/>
</dbReference>
<organism evidence="3 4">
    <name type="scientific">Corynebacterium provencense</name>
    <dbReference type="NCBI Taxonomy" id="1737425"/>
    <lineage>
        <taxon>Bacteria</taxon>
        <taxon>Bacillati</taxon>
        <taxon>Actinomycetota</taxon>
        <taxon>Actinomycetes</taxon>
        <taxon>Mycobacteriales</taxon>
        <taxon>Corynebacteriaceae</taxon>
        <taxon>Corynebacterium</taxon>
    </lineage>
</organism>
<evidence type="ECO:0000313" key="4">
    <source>
        <dbReference type="Proteomes" id="UP000247696"/>
    </source>
</evidence>
<evidence type="ECO:0000313" key="3">
    <source>
        <dbReference type="EMBL" id="AWT24893.1"/>
    </source>
</evidence>
<dbReference type="CDD" id="cd02440">
    <property type="entry name" value="AdoMet_MTases"/>
    <property type="match status" value="1"/>
</dbReference>
<dbReference type="STRING" id="1737425.GCA_900049755_01839"/>
<evidence type="ECO:0000256" key="1">
    <source>
        <dbReference type="SAM" id="MobiDB-lite"/>
    </source>
</evidence>
<dbReference type="GO" id="GO:0032259">
    <property type="term" value="P:methylation"/>
    <property type="evidence" value="ECO:0007669"/>
    <property type="project" value="UniProtKB-KW"/>
</dbReference>
<evidence type="ECO:0000259" key="2">
    <source>
        <dbReference type="Pfam" id="PF05175"/>
    </source>
</evidence>
<feature type="compositionally biased region" description="Basic residues" evidence="1">
    <location>
        <begin position="58"/>
        <end position="69"/>
    </location>
</feature>
<dbReference type="PANTHER" id="PTHR18895">
    <property type="entry name" value="HEMK METHYLTRANSFERASE"/>
    <property type="match status" value="1"/>
</dbReference>
<keyword evidence="4" id="KW-1185">Reference proteome</keyword>
<feature type="region of interest" description="Disordered" evidence="1">
    <location>
        <begin position="352"/>
        <end position="371"/>
    </location>
</feature>
<dbReference type="InterPro" id="IPR002052">
    <property type="entry name" value="DNA_methylase_N6_adenine_CS"/>
</dbReference>
<dbReference type="EC" id="2.1.1.297" evidence="3"/>
<feature type="domain" description="Methyltransferase small" evidence="2">
    <location>
        <begin position="197"/>
        <end position="324"/>
    </location>
</feature>
<dbReference type="SUPFAM" id="SSF53335">
    <property type="entry name" value="S-adenosyl-L-methionine-dependent methyltransferases"/>
    <property type="match status" value="1"/>
</dbReference>
<keyword evidence="3" id="KW-0489">Methyltransferase</keyword>
<dbReference type="GO" id="GO:0102559">
    <property type="term" value="F:peptide chain release factor N(5)-glutamine methyltransferase activity"/>
    <property type="evidence" value="ECO:0007669"/>
    <property type="project" value="UniProtKB-EC"/>
</dbReference>
<keyword evidence="3" id="KW-0808">Transferase</keyword>
<dbReference type="EMBL" id="CP024988">
    <property type="protein sequence ID" value="AWT24893.1"/>
    <property type="molecule type" value="Genomic_DNA"/>
</dbReference>
<dbReference type="InterPro" id="IPR007848">
    <property type="entry name" value="Small_mtfrase_dom"/>
</dbReference>
<protein>
    <submittedName>
        <fullName evidence="3">Release factor glutamine methyltransferase</fullName>
        <ecNumber evidence="3">2.1.1.297</ecNumber>
    </submittedName>
</protein>
<proteinExistence type="predicted"/>
<reference evidence="4" key="1">
    <citation type="submission" date="2017-11" db="EMBL/GenBank/DDBJ databases">
        <title>Otitis media/interna in a cat caused by the recently described species Corynebacterium provencense.</title>
        <authorList>
            <person name="Kittl S."/>
            <person name="Brodard I."/>
            <person name="Rychener L."/>
            <person name="Jores J."/>
            <person name="Roosje P."/>
            <person name="Gobeli Brawand S."/>
        </authorList>
    </citation>
    <scope>NUCLEOTIDE SEQUENCE [LARGE SCALE GENOMIC DNA]</scope>
    <source>
        <strain evidence="4">17KM38</strain>
    </source>
</reference>
<accession>A0A2Z3YTU0</accession>
<sequence>MTGPDGESGVTGVADDTTTADAAFAALSGGTTLVWEGDFHNGRQLLKAVERRLERGNRRTGGKKGRRPRSAAELFLARREQRARRAEILGRIVVDLGVRDGDRGPEWDLPLRRAPEVAEACAHAWGPPEPASGGRRVPLTELQGVLGAWQWHRRGVPVPALGERDGRTERVYPDYGVFSPTRSEYVDLVDDVASRYLRPGASVLEIGTGTGVLAAVLARRGAGQVTATDVNPRAVDCARSNLDRLGVGDRCTVTGADLWPVPATAPEGTTTYDVVVFNPPWLPGIPTSGLELGIYDDGSDALRRFLEGLGDRLAEGGEGWLVLSDLAEHLGLRSRDQLEQWISEGGLRVLGRSSTVPRHPKARPDPGGDADALQVARSREVTSLWRLARR</sequence>
<dbReference type="InterPro" id="IPR029063">
    <property type="entry name" value="SAM-dependent_MTases_sf"/>
</dbReference>
<dbReference type="RefSeq" id="WP_110480756.1">
    <property type="nucleotide sequence ID" value="NZ_CP024988.1"/>
</dbReference>
<dbReference type="KEGG" id="cpre:Csp1_00560"/>
<dbReference type="Gene3D" id="3.40.50.150">
    <property type="entry name" value="Vaccinia Virus protein VP39"/>
    <property type="match status" value="1"/>
</dbReference>